<keyword evidence="1" id="KW-0175">Coiled coil</keyword>
<reference evidence="3 4" key="1">
    <citation type="submission" date="2019-05" db="EMBL/GenBank/DDBJ databases">
        <authorList>
            <person name="Lee S.D."/>
        </authorList>
    </citation>
    <scope>NUCLEOTIDE SEQUENCE [LARGE SCALE GENOMIC DNA]</scope>
    <source>
        <strain evidence="3 4">C5-26</strain>
    </source>
</reference>
<evidence type="ECO:0000256" key="1">
    <source>
        <dbReference type="SAM" id="Coils"/>
    </source>
</evidence>
<sequence>MSKNNARTVEQMEIKRRELDRQIRAAKRAESKAAKEALLAARQELGVWLTKSVGADDAEAVQTLRATLESGQIQALLRERISAESSDTTRPVEVSAQSPDHVEGGDCDDDDH</sequence>
<evidence type="ECO:0000313" key="4">
    <source>
        <dbReference type="Proteomes" id="UP000320244"/>
    </source>
</evidence>
<proteinExistence type="predicted"/>
<dbReference type="Proteomes" id="UP000320244">
    <property type="component" value="Unassembled WGS sequence"/>
</dbReference>
<dbReference type="OrthoDB" id="10009417at2"/>
<dbReference type="AlphaFoldDB" id="A0A563DUB9"/>
<keyword evidence="4" id="KW-1185">Reference proteome</keyword>
<organism evidence="3 4">
    <name type="scientific">Leekyejoonella antrihumi</name>
    <dbReference type="NCBI Taxonomy" id="1660198"/>
    <lineage>
        <taxon>Bacteria</taxon>
        <taxon>Bacillati</taxon>
        <taxon>Actinomycetota</taxon>
        <taxon>Actinomycetes</taxon>
        <taxon>Micrococcales</taxon>
        <taxon>Dermacoccaceae</taxon>
        <taxon>Leekyejoonella</taxon>
    </lineage>
</organism>
<name>A0A563DUB9_9MICO</name>
<accession>A0A563DUB9</accession>
<evidence type="ECO:0000313" key="3">
    <source>
        <dbReference type="EMBL" id="TWP33541.1"/>
    </source>
</evidence>
<feature type="region of interest" description="Disordered" evidence="2">
    <location>
        <begin position="82"/>
        <end position="112"/>
    </location>
</feature>
<comment type="caution">
    <text evidence="3">The sequence shown here is derived from an EMBL/GenBank/DDBJ whole genome shotgun (WGS) entry which is preliminary data.</text>
</comment>
<reference evidence="3 4" key="2">
    <citation type="submission" date="2019-08" db="EMBL/GenBank/DDBJ databases">
        <title>Jejuicoccus antrihumi gen. nov., sp. nov., a new member of the family Dermacoccaceae isolated from a cave.</title>
        <authorList>
            <person name="Schumann P."/>
            <person name="Kim I.S."/>
        </authorList>
    </citation>
    <scope>NUCLEOTIDE SEQUENCE [LARGE SCALE GENOMIC DNA]</scope>
    <source>
        <strain evidence="3 4">C5-26</strain>
    </source>
</reference>
<evidence type="ECO:0000256" key="2">
    <source>
        <dbReference type="SAM" id="MobiDB-lite"/>
    </source>
</evidence>
<dbReference type="EMBL" id="VCQV01000040">
    <property type="protein sequence ID" value="TWP33541.1"/>
    <property type="molecule type" value="Genomic_DNA"/>
</dbReference>
<dbReference type="RefSeq" id="WP_146320205.1">
    <property type="nucleotide sequence ID" value="NZ_VCQV01000040.1"/>
</dbReference>
<feature type="coiled-coil region" evidence="1">
    <location>
        <begin position="9"/>
        <end position="36"/>
    </location>
</feature>
<gene>
    <name evidence="3" type="ORF">FGL98_21070</name>
</gene>
<protein>
    <submittedName>
        <fullName evidence="3">Uncharacterized protein</fullName>
    </submittedName>
</protein>